<dbReference type="Gene3D" id="3.30.160.60">
    <property type="entry name" value="Classic Zinc Finger"/>
    <property type="match status" value="8"/>
</dbReference>
<keyword evidence="4" id="KW-0677">Repeat</keyword>
<organism evidence="15">
    <name type="scientific">Clastoptera arizonana</name>
    <name type="common">Arizona spittle bug</name>
    <dbReference type="NCBI Taxonomy" id="38151"/>
    <lineage>
        <taxon>Eukaryota</taxon>
        <taxon>Metazoa</taxon>
        <taxon>Ecdysozoa</taxon>
        <taxon>Arthropoda</taxon>
        <taxon>Hexapoda</taxon>
        <taxon>Insecta</taxon>
        <taxon>Pterygota</taxon>
        <taxon>Neoptera</taxon>
        <taxon>Paraneoptera</taxon>
        <taxon>Hemiptera</taxon>
        <taxon>Auchenorrhyncha</taxon>
        <taxon>Cercopoidea</taxon>
        <taxon>Clastopteridae</taxon>
        <taxon>Clastoptera</taxon>
    </lineage>
</organism>
<feature type="domain" description="C2H2-type" evidence="13">
    <location>
        <begin position="397"/>
        <end position="424"/>
    </location>
</feature>
<dbReference type="GO" id="GO:0006355">
    <property type="term" value="P:regulation of DNA-templated transcription"/>
    <property type="evidence" value="ECO:0007669"/>
    <property type="project" value="UniProtKB-ARBA"/>
</dbReference>
<evidence type="ECO:0000256" key="9">
    <source>
        <dbReference type="ARBA" id="ARBA00023163"/>
    </source>
</evidence>
<evidence type="ECO:0000256" key="3">
    <source>
        <dbReference type="ARBA" id="ARBA00022723"/>
    </source>
</evidence>
<gene>
    <name evidence="15" type="ORF">g.31083</name>
</gene>
<dbReference type="InterPro" id="IPR013087">
    <property type="entry name" value="Znf_C2H2_type"/>
</dbReference>
<dbReference type="GO" id="GO:0008270">
    <property type="term" value="F:zinc ion binding"/>
    <property type="evidence" value="ECO:0007669"/>
    <property type="project" value="UniProtKB-UniRule"/>
</dbReference>
<feature type="domain" description="C2H2-type" evidence="13">
    <location>
        <begin position="229"/>
        <end position="256"/>
    </location>
</feature>
<feature type="binding site" evidence="12">
    <location>
        <position position="70"/>
    </location>
    <ligand>
        <name>Zn(2+)</name>
        <dbReference type="ChEBI" id="CHEBI:29105"/>
    </ligand>
</feature>
<accession>A0A1B6DF48</accession>
<evidence type="ECO:0000256" key="1">
    <source>
        <dbReference type="ARBA" id="ARBA00004123"/>
    </source>
</evidence>
<dbReference type="FunFam" id="3.30.160.60:FF:000690">
    <property type="entry name" value="Zinc finger protein 354C"/>
    <property type="match status" value="1"/>
</dbReference>
<dbReference type="GO" id="GO:0003682">
    <property type="term" value="F:chromatin binding"/>
    <property type="evidence" value="ECO:0007669"/>
    <property type="project" value="UniProtKB-ARBA"/>
</dbReference>
<evidence type="ECO:0000259" key="14">
    <source>
        <dbReference type="PROSITE" id="PS51915"/>
    </source>
</evidence>
<feature type="domain" description="C2H2-type" evidence="13">
    <location>
        <begin position="425"/>
        <end position="447"/>
    </location>
</feature>
<name>A0A1B6DF48_9HEMI</name>
<keyword evidence="10" id="KW-0539">Nucleus</keyword>
<evidence type="ECO:0000256" key="12">
    <source>
        <dbReference type="PROSITE-ProRule" id="PRU01263"/>
    </source>
</evidence>
<sequence>MENKGFSHWLSNVNLEEICRLCLSSKGIMCSIFDLKQGQLFDNLPERITEITTLKVEENDGLPSQICHSCLYNLEQLSEFRDNCLESDSLLREYLSSSSNIKRKRFWAQNSYPTNFRNDSDQLESHEGSNSIENSFEDSNFVGNSMTHHENGLCNNANEEERETETPHLQKPFSIDLWGLQEMEDNVENMVMVVDPSIQPMDDRCSDSDYENERELIWELGDEGLNCNFTCTTCNKGFYNEQQLGRHYLIHTQEAPFPCDFCEKEFEERNLLKRHWRTHAGSKPYICFTCGEAFMDRPQLTQHQDIHDCIKPFHCSTCGKAFAYKSDLRKHAVIHTGVRPYVCKVCGKSFTRSTNLNKHARVHSGRRPFACDHCKKMFASRGDLTRHIVIHTGEKPYACTICDLAFNRKDKLSRHEKLHAGDRAYSCIECPTSYHRKEELTKHIQFHHYKPDSDFLQ</sequence>
<dbReference type="Pfam" id="PF12874">
    <property type="entry name" value="zf-met"/>
    <property type="match status" value="1"/>
</dbReference>
<evidence type="ECO:0000313" key="15">
    <source>
        <dbReference type="EMBL" id="JAS24323.1"/>
    </source>
</evidence>
<dbReference type="PROSITE" id="PS51915">
    <property type="entry name" value="ZAD"/>
    <property type="match status" value="1"/>
</dbReference>
<dbReference type="Pfam" id="PF13894">
    <property type="entry name" value="zf-C2H2_4"/>
    <property type="match status" value="1"/>
</dbReference>
<dbReference type="SUPFAM" id="SSF57716">
    <property type="entry name" value="Glucocorticoid receptor-like (DNA-binding domain)"/>
    <property type="match status" value="1"/>
</dbReference>
<dbReference type="InterPro" id="IPR012934">
    <property type="entry name" value="Znf_AD"/>
</dbReference>
<dbReference type="GO" id="GO:0005634">
    <property type="term" value="C:nucleus"/>
    <property type="evidence" value="ECO:0007669"/>
    <property type="project" value="UniProtKB-SubCell"/>
</dbReference>
<comment type="similarity">
    <text evidence="2">Belongs to the krueppel C2H2-type zinc-finger protein family.</text>
</comment>
<dbReference type="SMART" id="SM00868">
    <property type="entry name" value="zf-AD"/>
    <property type="match status" value="1"/>
</dbReference>
<dbReference type="PROSITE" id="PS50157">
    <property type="entry name" value="ZINC_FINGER_C2H2_2"/>
    <property type="match status" value="8"/>
</dbReference>
<feature type="domain" description="C2H2-type" evidence="13">
    <location>
        <begin position="369"/>
        <end position="396"/>
    </location>
</feature>
<evidence type="ECO:0000256" key="7">
    <source>
        <dbReference type="ARBA" id="ARBA00023015"/>
    </source>
</evidence>
<evidence type="ECO:0000256" key="11">
    <source>
        <dbReference type="PROSITE-ProRule" id="PRU00042"/>
    </source>
</evidence>
<dbReference type="SUPFAM" id="SSF57667">
    <property type="entry name" value="beta-beta-alpha zinc fingers"/>
    <property type="match status" value="5"/>
</dbReference>
<keyword evidence="3 12" id="KW-0479">Metal-binding</keyword>
<feature type="domain" description="C2H2-type" evidence="13">
    <location>
        <begin position="313"/>
        <end position="340"/>
    </location>
</feature>
<keyword evidence="5 11" id="KW-0863">Zinc-finger</keyword>
<dbReference type="InterPro" id="IPR036236">
    <property type="entry name" value="Znf_C2H2_sf"/>
</dbReference>
<keyword evidence="6 12" id="KW-0862">Zinc</keyword>
<evidence type="ECO:0000256" key="8">
    <source>
        <dbReference type="ARBA" id="ARBA00023125"/>
    </source>
</evidence>
<dbReference type="PANTHER" id="PTHR23234:SF10">
    <property type="entry name" value="RIKEN CDNA 6720489N17 GENE-RELATED"/>
    <property type="match status" value="1"/>
</dbReference>
<dbReference type="EMBL" id="GEDC01012975">
    <property type="protein sequence ID" value="JAS24323.1"/>
    <property type="molecule type" value="Transcribed_RNA"/>
</dbReference>
<proteinExistence type="inferred from homology"/>
<dbReference type="FunFam" id="3.30.160.60:FF:000502">
    <property type="entry name" value="Zinc finger protein 710"/>
    <property type="match status" value="1"/>
</dbReference>
<dbReference type="AlphaFoldDB" id="A0A1B6DF48"/>
<feature type="binding site" evidence="12">
    <location>
        <position position="19"/>
    </location>
    <ligand>
        <name>Zn(2+)</name>
        <dbReference type="ChEBI" id="CHEBI:29105"/>
    </ligand>
</feature>
<feature type="binding site" evidence="12">
    <location>
        <position position="67"/>
    </location>
    <ligand>
        <name>Zn(2+)</name>
        <dbReference type="ChEBI" id="CHEBI:29105"/>
    </ligand>
</feature>
<dbReference type="FunFam" id="3.30.160.60:FF:002343">
    <property type="entry name" value="Zinc finger protein 33A"/>
    <property type="match status" value="2"/>
</dbReference>
<feature type="binding site" evidence="12">
    <location>
        <position position="22"/>
    </location>
    <ligand>
        <name>Zn(2+)</name>
        <dbReference type="ChEBI" id="CHEBI:29105"/>
    </ligand>
</feature>
<keyword evidence="8" id="KW-0238">DNA-binding</keyword>
<feature type="domain" description="C2H2-type" evidence="13">
    <location>
        <begin position="257"/>
        <end position="284"/>
    </location>
</feature>
<dbReference type="FunFam" id="3.30.160.60:FF:001506">
    <property type="entry name" value="Zinc finger protein"/>
    <property type="match status" value="1"/>
</dbReference>
<dbReference type="Pfam" id="PF07776">
    <property type="entry name" value="zf-AD"/>
    <property type="match status" value="1"/>
</dbReference>
<feature type="domain" description="C2H2-type" evidence="13">
    <location>
        <begin position="341"/>
        <end position="368"/>
    </location>
</feature>
<dbReference type="PANTHER" id="PTHR23234">
    <property type="entry name" value="ZNF44 PROTEIN"/>
    <property type="match status" value="1"/>
</dbReference>
<dbReference type="SMART" id="SM00355">
    <property type="entry name" value="ZnF_C2H2"/>
    <property type="match status" value="8"/>
</dbReference>
<reference evidence="15" key="1">
    <citation type="submission" date="2015-12" db="EMBL/GenBank/DDBJ databases">
        <title>De novo transcriptome assembly of four potential Pierce s Disease insect vectors from Arizona vineyards.</title>
        <authorList>
            <person name="Tassone E.E."/>
        </authorList>
    </citation>
    <scope>NUCLEOTIDE SEQUENCE</scope>
</reference>
<dbReference type="Pfam" id="PF00096">
    <property type="entry name" value="zf-C2H2"/>
    <property type="match status" value="5"/>
</dbReference>
<evidence type="ECO:0000256" key="6">
    <source>
        <dbReference type="ARBA" id="ARBA00022833"/>
    </source>
</evidence>
<dbReference type="GO" id="GO:0040029">
    <property type="term" value="P:epigenetic regulation of gene expression"/>
    <property type="evidence" value="ECO:0007669"/>
    <property type="project" value="UniProtKB-ARBA"/>
</dbReference>
<dbReference type="InterPro" id="IPR050758">
    <property type="entry name" value="Znf_C2H2-type"/>
</dbReference>
<dbReference type="Gene3D" id="3.40.1800.20">
    <property type="match status" value="1"/>
</dbReference>
<dbReference type="GO" id="GO:0000785">
    <property type="term" value="C:chromatin"/>
    <property type="evidence" value="ECO:0007669"/>
    <property type="project" value="UniProtKB-ARBA"/>
</dbReference>
<evidence type="ECO:0000256" key="2">
    <source>
        <dbReference type="ARBA" id="ARBA00006991"/>
    </source>
</evidence>
<dbReference type="GO" id="GO:0003677">
    <property type="term" value="F:DNA binding"/>
    <property type="evidence" value="ECO:0007669"/>
    <property type="project" value="UniProtKB-KW"/>
</dbReference>
<evidence type="ECO:0000256" key="4">
    <source>
        <dbReference type="ARBA" id="ARBA00022737"/>
    </source>
</evidence>
<evidence type="ECO:0000256" key="5">
    <source>
        <dbReference type="ARBA" id="ARBA00022771"/>
    </source>
</evidence>
<feature type="domain" description="C2H2-type" evidence="13">
    <location>
        <begin position="285"/>
        <end position="312"/>
    </location>
</feature>
<feature type="domain" description="ZAD" evidence="14">
    <location>
        <begin position="17"/>
        <end position="94"/>
    </location>
</feature>
<keyword evidence="7" id="KW-0805">Transcription regulation</keyword>
<evidence type="ECO:0008006" key="16">
    <source>
        <dbReference type="Google" id="ProtNLM"/>
    </source>
</evidence>
<protein>
    <recommendedName>
        <fullName evidence="16">Protein krueppel</fullName>
    </recommendedName>
</protein>
<evidence type="ECO:0000259" key="13">
    <source>
        <dbReference type="PROSITE" id="PS50157"/>
    </source>
</evidence>
<keyword evidence="9" id="KW-0804">Transcription</keyword>
<dbReference type="PROSITE" id="PS00028">
    <property type="entry name" value="ZINC_FINGER_C2H2_1"/>
    <property type="match status" value="7"/>
</dbReference>
<comment type="subcellular location">
    <subcellularLocation>
        <location evidence="1">Nucleus</location>
    </subcellularLocation>
</comment>
<evidence type="ECO:0000256" key="10">
    <source>
        <dbReference type="ARBA" id="ARBA00023242"/>
    </source>
</evidence>